<protein>
    <submittedName>
        <fullName evidence="1">Putative capsid protein</fullName>
    </submittedName>
</protein>
<reference evidence="1 2" key="1">
    <citation type="journal article" date="2016" name="Infect. Genet. Evol.">
        <title>Circular replication-associated protein encoding DNA viruses identified in the faecal matter of various animals in New Zealand.</title>
        <authorList>
            <person name="Steel O."/>
            <person name="Kraberger S."/>
            <person name="Sikorski A."/>
            <person name="Young L.M."/>
            <person name="Catchpole R.J."/>
            <person name="Stevens A.J."/>
            <person name="Ladley J.J."/>
            <person name="Coray D.S."/>
            <person name="Stainton D."/>
            <person name="Dayaram A."/>
            <person name="Julian L."/>
            <person name="van Bysterveldt K."/>
            <person name="Varsani A."/>
        </authorList>
    </citation>
    <scope>NUCLEOTIDE SEQUENCE [LARGE SCALE GENOMIC DNA]</scope>
</reference>
<sequence length="353" mass="37824">MTQSIAVSISETYDLSTTLNKMGLIAIRTPGMQSVEKRYPGFVRNFKFLRVKSCDVVISCASSLPADPLQIGTAAGSIAPQDMFNPLLYKAVSNDSWNGLLNRIYGSTGAVNSLGGTVRFFQDAFSAASSADSINSYYALLSDPSFKKAHVQQGLEMRRLVPLVYHVLNAGGTTPNMNGATLANVDELDNVNAVGNNGVSVSASNNMLFGGTAFFKGRPVPMPPVECTTSVVHPTDGTVTQTVFNPIIGNIPSTYVAAIVTPPATLNITYFRMTVRWNLEFFGVASDIAKALMPGTSDIGRYAYFSSNVSQQTLSASKISDVSETAVNADDQEHDIQRTVEADGVTLDLIMEK</sequence>
<dbReference type="Proteomes" id="UP000204343">
    <property type="component" value="Segment"/>
</dbReference>
<dbReference type="GeneID" id="27815407"/>
<evidence type="ECO:0000313" key="1">
    <source>
        <dbReference type="EMBL" id="ANC51529.1"/>
    </source>
</evidence>
<dbReference type="KEGG" id="vg:27815407"/>
<keyword evidence="2" id="KW-1185">Reference proteome</keyword>
<dbReference type="EMBL" id="KT862221">
    <property type="protein sequence ID" value="ANC51529.1"/>
    <property type="molecule type" value="Genomic_DNA"/>
</dbReference>
<dbReference type="RefSeq" id="YP_009252311.1">
    <property type="nucleotide sequence ID" value="NC_030122.1"/>
</dbReference>
<organism evidence="1 2">
    <name type="scientific">Sheep faeces associated smacovirus 2</name>
    <dbReference type="NCBI Taxonomy" id="1843757"/>
    <lineage>
        <taxon>Viruses</taxon>
        <taxon>Monodnaviria</taxon>
        <taxon>Shotokuvirae</taxon>
        <taxon>Cressdnaviricota</taxon>
        <taxon>Arfiviricetes</taxon>
        <taxon>Cremevirales</taxon>
        <taxon>Smacoviridae</taxon>
        <taxon>Porprismacovirus</taxon>
        <taxon>Porprismacovirus sheas2</taxon>
    </lineage>
</organism>
<dbReference type="OrthoDB" id="16292at10239"/>
<proteinExistence type="predicted"/>
<accession>A0A161J5M0</accession>
<dbReference type="InterPro" id="IPR057000">
    <property type="entry name" value="Smaco_capsid"/>
</dbReference>
<evidence type="ECO:0000313" key="2">
    <source>
        <dbReference type="Proteomes" id="UP000204343"/>
    </source>
</evidence>
<dbReference type="Pfam" id="PF23784">
    <property type="entry name" value="Smaco_capsid"/>
    <property type="match status" value="1"/>
</dbReference>
<name>A0A161J5M0_9VIRU</name>